<proteinExistence type="predicted"/>
<reference evidence="1 2" key="1">
    <citation type="submission" date="2019-03" db="EMBL/GenBank/DDBJ databases">
        <title>Genomic Encyclopedia of Type Strains, Phase IV (KMG-IV): sequencing the most valuable type-strain genomes for metagenomic binning, comparative biology and taxonomic classification.</title>
        <authorList>
            <person name="Goeker M."/>
        </authorList>
    </citation>
    <scope>NUCLEOTIDE SEQUENCE [LARGE SCALE GENOMIC DNA]</scope>
    <source>
        <strain evidence="1 2">DSM 25964</strain>
    </source>
</reference>
<comment type="caution">
    <text evidence="1">The sequence shown here is derived from an EMBL/GenBank/DDBJ whole genome shotgun (WGS) entry which is preliminary data.</text>
</comment>
<organism evidence="1 2">
    <name type="scientific">Aminivibrio pyruvatiphilus</name>
    <dbReference type="NCBI Taxonomy" id="1005740"/>
    <lineage>
        <taxon>Bacteria</taxon>
        <taxon>Thermotogati</taxon>
        <taxon>Synergistota</taxon>
        <taxon>Synergistia</taxon>
        <taxon>Synergistales</taxon>
        <taxon>Aminobacteriaceae</taxon>
        <taxon>Aminivibrio</taxon>
    </lineage>
</organism>
<protein>
    <submittedName>
        <fullName evidence="1">Uncharacterized protein</fullName>
    </submittedName>
</protein>
<dbReference type="EMBL" id="SORI01000008">
    <property type="protein sequence ID" value="TDY60536.1"/>
    <property type="molecule type" value="Genomic_DNA"/>
</dbReference>
<keyword evidence="2" id="KW-1185">Reference proteome</keyword>
<dbReference type="AlphaFoldDB" id="A0A4R8MA47"/>
<evidence type="ECO:0000313" key="2">
    <source>
        <dbReference type="Proteomes" id="UP000295066"/>
    </source>
</evidence>
<evidence type="ECO:0000313" key="1">
    <source>
        <dbReference type="EMBL" id="TDY60536.1"/>
    </source>
</evidence>
<accession>A0A4R8MA47</accession>
<gene>
    <name evidence="1" type="ORF">C8D99_10885</name>
</gene>
<dbReference type="RefSeq" id="WP_133957560.1">
    <property type="nucleotide sequence ID" value="NZ_SORI01000008.1"/>
</dbReference>
<name>A0A4R8MA47_9BACT</name>
<sequence length="83" mass="10067">MERIYRMDVNETDTRKIVERMKEMMPFAKKNGRLDLHLPDESIVMLYPDGRISCLCRPLRFVNGQTEKRRILAREVYNSFEWE</sequence>
<dbReference type="Proteomes" id="UP000295066">
    <property type="component" value="Unassembled WGS sequence"/>
</dbReference>